<feature type="region of interest" description="Disordered" evidence="1">
    <location>
        <begin position="56"/>
        <end position="75"/>
    </location>
</feature>
<accession>A0A4C1Z933</accession>
<organism evidence="2 3">
    <name type="scientific">Eumeta variegata</name>
    <name type="common">Bagworm moth</name>
    <name type="synonym">Eumeta japonica</name>
    <dbReference type="NCBI Taxonomy" id="151549"/>
    <lineage>
        <taxon>Eukaryota</taxon>
        <taxon>Metazoa</taxon>
        <taxon>Ecdysozoa</taxon>
        <taxon>Arthropoda</taxon>
        <taxon>Hexapoda</taxon>
        <taxon>Insecta</taxon>
        <taxon>Pterygota</taxon>
        <taxon>Neoptera</taxon>
        <taxon>Endopterygota</taxon>
        <taxon>Lepidoptera</taxon>
        <taxon>Glossata</taxon>
        <taxon>Ditrysia</taxon>
        <taxon>Tineoidea</taxon>
        <taxon>Psychidae</taxon>
        <taxon>Oiketicinae</taxon>
        <taxon>Eumeta</taxon>
    </lineage>
</organism>
<feature type="region of interest" description="Disordered" evidence="1">
    <location>
        <begin position="81"/>
        <end position="111"/>
    </location>
</feature>
<name>A0A4C1Z933_EUMVA</name>
<comment type="caution">
    <text evidence="2">The sequence shown here is derived from an EMBL/GenBank/DDBJ whole genome shotgun (WGS) entry which is preliminary data.</text>
</comment>
<dbReference type="EMBL" id="BGZK01001641">
    <property type="protein sequence ID" value="GBP83812.1"/>
    <property type="molecule type" value="Genomic_DNA"/>
</dbReference>
<reference evidence="2 3" key="1">
    <citation type="journal article" date="2019" name="Commun. Biol.">
        <title>The bagworm genome reveals a unique fibroin gene that provides high tensile strength.</title>
        <authorList>
            <person name="Kono N."/>
            <person name="Nakamura H."/>
            <person name="Ohtoshi R."/>
            <person name="Tomita M."/>
            <person name="Numata K."/>
            <person name="Arakawa K."/>
        </authorList>
    </citation>
    <scope>NUCLEOTIDE SEQUENCE [LARGE SCALE GENOMIC DNA]</scope>
</reference>
<dbReference type="AlphaFoldDB" id="A0A4C1Z933"/>
<dbReference type="Proteomes" id="UP000299102">
    <property type="component" value="Unassembled WGS sequence"/>
</dbReference>
<sequence length="158" mass="16928">MGFQAAFFFSSQNIGRCFILVGAGRKREIIKTFTASELKQAGRGSAALAAGNGANYEVRPTGPRQDAANSSGVSKRIIQEDGAHTPWEIRNSSQFKPLPREAARGRGGAPPLGQINRWNVSNFVSYPADCCFNISFTPNAHHSADGGASSRRGGVFRL</sequence>
<evidence type="ECO:0000256" key="1">
    <source>
        <dbReference type="SAM" id="MobiDB-lite"/>
    </source>
</evidence>
<gene>
    <name evidence="2" type="ORF">EVAR_56995_1</name>
</gene>
<protein>
    <submittedName>
        <fullName evidence="2">Uncharacterized protein</fullName>
    </submittedName>
</protein>
<proteinExistence type="predicted"/>
<evidence type="ECO:0000313" key="3">
    <source>
        <dbReference type="Proteomes" id="UP000299102"/>
    </source>
</evidence>
<evidence type="ECO:0000313" key="2">
    <source>
        <dbReference type="EMBL" id="GBP83812.1"/>
    </source>
</evidence>
<keyword evidence="3" id="KW-1185">Reference proteome</keyword>